<evidence type="ECO:0000313" key="2">
    <source>
        <dbReference type="EMBL" id="GLS25165.1"/>
    </source>
</evidence>
<reference evidence="2 3" key="1">
    <citation type="journal article" date="2014" name="Int. J. Syst. Evol. Microbiol.">
        <title>Complete genome sequence of Corynebacterium casei LMG S-19264T (=DSM 44701T), isolated from a smear-ripened cheese.</title>
        <authorList>
            <consortium name="US DOE Joint Genome Institute (JGI-PGF)"/>
            <person name="Walter F."/>
            <person name="Albersmeier A."/>
            <person name="Kalinowski J."/>
            <person name="Ruckert C."/>
        </authorList>
    </citation>
    <scope>NUCLEOTIDE SEQUENCE [LARGE SCALE GENOMIC DNA]</scope>
    <source>
        <strain evidence="2 3">NBRC 110095</strain>
    </source>
</reference>
<dbReference type="CDD" id="cd24082">
    <property type="entry name" value="ASKHA_NBD_GspK-like"/>
    <property type="match status" value="1"/>
</dbReference>
<dbReference type="Gene3D" id="3.30.420.40">
    <property type="match status" value="2"/>
</dbReference>
<dbReference type="PANTHER" id="PTHR43190:SF3">
    <property type="entry name" value="N-ACETYL-D-GLUCOSAMINE KINASE"/>
    <property type="match status" value="1"/>
</dbReference>
<dbReference type="Proteomes" id="UP001156870">
    <property type="component" value="Unassembled WGS sequence"/>
</dbReference>
<evidence type="ECO:0000313" key="3">
    <source>
        <dbReference type="Proteomes" id="UP001156870"/>
    </source>
</evidence>
<comment type="caution">
    <text evidence="2">The sequence shown here is derived from an EMBL/GenBank/DDBJ whole genome shotgun (WGS) entry which is preliminary data.</text>
</comment>
<dbReference type="RefSeq" id="WP_232595294.1">
    <property type="nucleotide sequence ID" value="NZ_BSPD01000023.1"/>
</dbReference>
<organism evidence="2 3">
    <name type="scientific">Marinibactrum halimedae</name>
    <dbReference type="NCBI Taxonomy" id="1444977"/>
    <lineage>
        <taxon>Bacteria</taxon>
        <taxon>Pseudomonadati</taxon>
        <taxon>Pseudomonadota</taxon>
        <taxon>Gammaproteobacteria</taxon>
        <taxon>Cellvibrionales</taxon>
        <taxon>Cellvibrionaceae</taxon>
        <taxon>Marinibactrum</taxon>
    </lineage>
</organism>
<dbReference type="Pfam" id="PF01869">
    <property type="entry name" value="BcrAD_BadFG"/>
    <property type="match status" value="1"/>
</dbReference>
<keyword evidence="3" id="KW-1185">Reference proteome</keyword>
<dbReference type="InterPro" id="IPR043129">
    <property type="entry name" value="ATPase_NBD"/>
</dbReference>
<sequence length="303" mass="32011">MTTTSEAVFFVGIDAGGTHCRATLQASNGQTLGEGRSGPANIANNFEQSLHSMVSAVTNAIENADLPSDTLQNVVVGAGVAGLHLPDLKEKLSQWDHPFKAFYFTTDLWIATLAAHGKPEGAMIILGTGFSALGLINQEVYAIGGYGFPINANGSGSWFGLEAVKAVLLAVDEVGPSTQLTEKLLANHTALSLATVLQNAPAQQFAQFAPLVFECAQAGDDVSLSLIRDAAEFVQRVMQRFIHQGIHNIAFCGGVAPVLMPWLDASFTDYIVPAKAKPEHGALLFAQQHFAQQPLSNAALPAT</sequence>
<dbReference type="InterPro" id="IPR002731">
    <property type="entry name" value="ATPase_BadF"/>
</dbReference>
<accession>A0AA37T8D3</accession>
<evidence type="ECO:0000259" key="1">
    <source>
        <dbReference type="Pfam" id="PF01869"/>
    </source>
</evidence>
<dbReference type="InterPro" id="IPR052519">
    <property type="entry name" value="Euk-type_GlcNAc_Kinase"/>
</dbReference>
<name>A0AA37T8D3_9GAMM</name>
<dbReference type="EMBL" id="BSPD01000023">
    <property type="protein sequence ID" value="GLS25165.1"/>
    <property type="molecule type" value="Genomic_DNA"/>
</dbReference>
<feature type="domain" description="ATPase BadF/BadG/BcrA/BcrD type" evidence="1">
    <location>
        <begin position="11"/>
        <end position="286"/>
    </location>
</feature>
<gene>
    <name evidence="2" type="ORF">GCM10007877_08790</name>
</gene>
<protein>
    <recommendedName>
        <fullName evidence="1">ATPase BadF/BadG/BcrA/BcrD type domain-containing protein</fullName>
    </recommendedName>
</protein>
<dbReference type="PANTHER" id="PTHR43190">
    <property type="entry name" value="N-ACETYL-D-GLUCOSAMINE KINASE"/>
    <property type="match status" value="1"/>
</dbReference>
<dbReference type="SUPFAM" id="SSF53067">
    <property type="entry name" value="Actin-like ATPase domain"/>
    <property type="match status" value="2"/>
</dbReference>
<dbReference type="AlphaFoldDB" id="A0AA37T8D3"/>
<proteinExistence type="predicted"/>